<dbReference type="OrthoDB" id="2393255at2759"/>
<dbReference type="AlphaFoldDB" id="A0A367JNP3"/>
<evidence type="ECO:0000313" key="3">
    <source>
        <dbReference type="Proteomes" id="UP000253551"/>
    </source>
</evidence>
<sequence>MFHSSSFRHEQYRVRSTSGSKHTLHKQLPSLDSKISADTDSECSSSSSSPSYSTVSSPTSTGSFSANTIHTSATSVNGSEQVVKKPTNPRRKKRVQNNRTPDLVYSCPRPLAFPFHNDDHFLPIAEADPRDVARVSPSVNRAYSIQSKDSMRDTESSYSRHSSILSSIQQGTVSTIRSLFQLPNSITSSLQFTHPATTTNHKYQPLERIEIKQGTVQSLKDFFSPRQEAPLKKDKPKTDSELESQPEENESLYSRASRVLWGNSPEEDTQEEEEPKKTFASEIKKFSVRVISNLLPTTKPKEKDSNHQTKQEPSKVGKLWNSFKSLWSTQKSKVGPISI</sequence>
<feature type="compositionally biased region" description="Polar residues" evidence="1">
    <location>
        <begin position="66"/>
        <end position="80"/>
    </location>
</feature>
<feature type="region of interest" description="Disordered" evidence="1">
    <location>
        <begin position="294"/>
        <end position="317"/>
    </location>
</feature>
<gene>
    <name evidence="2" type="ORF">CU098_007018</name>
</gene>
<feature type="compositionally biased region" description="Acidic residues" evidence="1">
    <location>
        <begin position="241"/>
        <end position="250"/>
    </location>
</feature>
<keyword evidence="3" id="KW-1185">Reference proteome</keyword>
<reference evidence="2 3" key="1">
    <citation type="journal article" date="2018" name="G3 (Bethesda)">
        <title>Phylogenetic and Phylogenomic Definition of Rhizopus Species.</title>
        <authorList>
            <person name="Gryganskyi A.P."/>
            <person name="Golan J."/>
            <person name="Dolatabadi S."/>
            <person name="Mondo S."/>
            <person name="Robb S."/>
            <person name="Idnurm A."/>
            <person name="Muszewska A."/>
            <person name="Steczkiewicz K."/>
            <person name="Masonjones S."/>
            <person name="Liao H.L."/>
            <person name="Gajdeczka M.T."/>
            <person name="Anike F."/>
            <person name="Vuek A."/>
            <person name="Anishchenko I.M."/>
            <person name="Voigt K."/>
            <person name="de Hoog G.S."/>
            <person name="Smith M.E."/>
            <person name="Heitman J."/>
            <person name="Vilgalys R."/>
            <person name="Stajich J.E."/>
        </authorList>
    </citation>
    <scope>NUCLEOTIDE SEQUENCE [LARGE SCALE GENOMIC DNA]</scope>
    <source>
        <strain evidence="2 3">LSU 92-RS-03</strain>
    </source>
</reference>
<dbReference type="STRING" id="4846.A0A367JNP3"/>
<proteinExistence type="predicted"/>
<feature type="compositionally biased region" description="Basic and acidic residues" evidence="1">
    <location>
        <begin position="299"/>
        <end position="315"/>
    </location>
</feature>
<feature type="compositionally biased region" description="Basic and acidic residues" evidence="1">
    <location>
        <begin position="229"/>
        <end position="240"/>
    </location>
</feature>
<feature type="compositionally biased region" description="Basic residues" evidence="1">
    <location>
        <begin position="87"/>
        <end position="96"/>
    </location>
</feature>
<feature type="region of interest" description="Disordered" evidence="1">
    <location>
        <begin position="222"/>
        <end position="279"/>
    </location>
</feature>
<protein>
    <submittedName>
        <fullName evidence="2">Uncharacterized protein</fullName>
    </submittedName>
</protein>
<organism evidence="2 3">
    <name type="scientific">Rhizopus stolonifer</name>
    <name type="common">Rhizopus nigricans</name>
    <dbReference type="NCBI Taxonomy" id="4846"/>
    <lineage>
        <taxon>Eukaryota</taxon>
        <taxon>Fungi</taxon>
        <taxon>Fungi incertae sedis</taxon>
        <taxon>Mucoromycota</taxon>
        <taxon>Mucoromycotina</taxon>
        <taxon>Mucoromycetes</taxon>
        <taxon>Mucorales</taxon>
        <taxon>Mucorineae</taxon>
        <taxon>Rhizopodaceae</taxon>
        <taxon>Rhizopus</taxon>
    </lineage>
</organism>
<accession>A0A367JNP3</accession>
<name>A0A367JNP3_RHIST</name>
<feature type="region of interest" description="Disordered" evidence="1">
    <location>
        <begin position="1"/>
        <end position="103"/>
    </location>
</feature>
<feature type="compositionally biased region" description="Low complexity" evidence="1">
    <location>
        <begin position="36"/>
        <end position="65"/>
    </location>
</feature>
<comment type="caution">
    <text evidence="2">The sequence shown here is derived from an EMBL/GenBank/DDBJ whole genome shotgun (WGS) entry which is preliminary data.</text>
</comment>
<evidence type="ECO:0000256" key="1">
    <source>
        <dbReference type="SAM" id="MobiDB-lite"/>
    </source>
</evidence>
<dbReference type="Proteomes" id="UP000253551">
    <property type="component" value="Unassembled WGS sequence"/>
</dbReference>
<dbReference type="EMBL" id="PJQM01002975">
    <property type="protein sequence ID" value="RCH91553.1"/>
    <property type="molecule type" value="Genomic_DNA"/>
</dbReference>
<evidence type="ECO:0000313" key="2">
    <source>
        <dbReference type="EMBL" id="RCH91553.1"/>
    </source>
</evidence>